<dbReference type="Proteomes" id="UP000289691">
    <property type="component" value="Unassembled WGS sequence"/>
</dbReference>
<organism evidence="1 2">
    <name type="scientific">Halorientalis pallida</name>
    <dbReference type="NCBI Taxonomy" id="2479928"/>
    <lineage>
        <taxon>Archaea</taxon>
        <taxon>Methanobacteriati</taxon>
        <taxon>Methanobacteriota</taxon>
        <taxon>Stenosarchaea group</taxon>
        <taxon>Halobacteria</taxon>
        <taxon>Halobacteriales</taxon>
        <taxon>Haloarculaceae</taxon>
        <taxon>Halorientalis</taxon>
    </lineage>
</organism>
<evidence type="ECO:0000313" key="2">
    <source>
        <dbReference type="Proteomes" id="UP000289691"/>
    </source>
</evidence>
<protein>
    <submittedName>
        <fullName evidence="1">ArsR family transcriptional regulator</fullName>
    </submittedName>
</protein>
<proteinExistence type="predicted"/>
<name>A0A498L4H8_9EURY</name>
<dbReference type="CDD" id="cd00090">
    <property type="entry name" value="HTH_ARSR"/>
    <property type="match status" value="1"/>
</dbReference>
<keyword evidence="2" id="KW-1185">Reference proteome</keyword>
<dbReference type="InterPro" id="IPR011991">
    <property type="entry name" value="ArsR-like_HTH"/>
</dbReference>
<gene>
    <name evidence="1" type="ORF">EAF64_00510</name>
</gene>
<reference evidence="1 2" key="1">
    <citation type="submission" date="2019-01" db="EMBL/GenBank/DDBJ databases">
        <title>Halorientalis sp. F13-25 a new haloarchaeum isolated from hypersaline water.</title>
        <authorList>
            <person name="Ana D.-V."/>
            <person name="Cristina S.-P."/>
            <person name="Antonio V."/>
        </authorList>
    </citation>
    <scope>NUCLEOTIDE SEQUENCE [LARGE SCALE GENOMIC DNA]</scope>
    <source>
        <strain evidence="1 2">F13-25</strain>
    </source>
</reference>
<dbReference type="EMBL" id="RDFA01000001">
    <property type="protein sequence ID" value="RXK51162.1"/>
    <property type="molecule type" value="Genomic_DNA"/>
</dbReference>
<evidence type="ECO:0000313" key="1">
    <source>
        <dbReference type="EMBL" id="RXK51162.1"/>
    </source>
</evidence>
<dbReference type="InterPro" id="IPR036390">
    <property type="entry name" value="WH_DNA-bd_sf"/>
</dbReference>
<accession>A0A498L4H8</accession>
<sequence length="88" mass="9978">MSNSRIQLSALEDQQRGRLERLPPSAKLAYLALACEGRLTQGDLASETMLSPRTVRYALKRLKEEGLVTSDIYIPDARKNVYRVNLEE</sequence>
<dbReference type="SUPFAM" id="SSF46785">
    <property type="entry name" value="Winged helix' DNA-binding domain"/>
    <property type="match status" value="1"/>
</dbReference>
<dbReference type="Gene3D" id="1.10.10.10">
    <property type="entry name" value="Winged helix-like DNA-binding domain superfamily/Winged helix DNA-binding domain"/>
    <property type="match status" value="1"/>
</dbReference>
<dbReference type="AlphaFoldDB" id="A0A498L4H8"/>
<dbReference type="RefSeq" id="WP_129067029.1">
    <property type="nucleotide sequence ID" value="NZ_RDFA01000001.1"/>
</dbReference>
<dbReference type="OrthoDB" id="350804at2157"/>
<dbReference type="InterPro" id="IPR036388">
    <property type="entry name" value="WH-like_DNA-bd_sf"/>
</dbReference>
<comment type="caution">
    <text evidence="1">The sequence shown here is derived from an EMBL/GenBank/DDBJ whole genome shotgun (WGS) entry which is preliminary data.</text>
</comment>
<dbReference type="Pfam" id="PF13412">
    <property type="entry name" value="HTH_24"/>
    <property type="match status" value="1"/>
</dbReference>